<dbReference type="InterPro" id="IPR000056">
    <property type="entry name" value="Ribul_P_3_epim-like"/>
</dbReference>
<dbReference type="GO" id="GO:0006163">
    <property type="term" value="P:purine nucleotide metabolic process"/>
    <property type="evidence" value="ECO:0007669"/>
    <property type="project" value="UniProtKB-ARBA"/>
</dbReference>
<dbReference type="AlphaFoldDB" id="A0A1G2B3H0"/>
<comment type="cofactor">
    <cofactor evidence="1">
        <name>Mn(2+)</name>
        <dbReference type="ChEBI" id="CHEBI:29035"/>
    </cofactor>
</comment>
<protein>
    <recommendedName>
        <fullName evidence="13">Ribulose-phosphate 3-epimerase</fullName>
    </recommendedName>
</protein>
<evidence type="ECO:0000256" key="10">
    <source>
        <dbReference type="ARBA" id="ARBA00023277"/>
    </source>
</evidence>
<dbReference type="CDD" id="cd00429">
    <property type="entry name" value="RPE"/>
    <property type="match status" value="1"/>
</dbReference>
<evidence type="ECO:0000256" key="3">
    <source>
        <dbReference type="ARBA" id="ARBA00001954"/>
    </source>
</evidence>
<accession>A0A1G2B3H0</accession>
<reference evidence="11 12" key="1">
    <citation type="journal article" date="2016" name="Nat. Commun.">
        <title>Thousands of microbial genomes shed light on interconnected biogeochemical processes in an aquifer system.</title>
        <authorList>
            <person name="Anantharaman K."/>
            <person name="Brown C.T."/>
            <person name="Hug L.A."/>
            <person name="Sharon I."/>
            <person name="Castelle C.J."/>
            <person name="Probst A.J."/>
            <person name="Thomas B.C."/>
            <person name="Singh A."/>
            <person name="Wilkins M.J."/>
            <person name="Karaoz U."/>
            <person name="Brodie E.L."/>
            <person name="Williams K.H."/>
            <person name="Hubbard S.S."/>
            <person name="Banfield J.F."/>
        </authorList>
    </citation>
    <scope>NUCLEOTIDE SEQUENCE [LARGE SCALE GENOMIC DNA]</scope>
</reference>
<evidence type="ECO:0000256" key="6">
    <source>
        <dbReference type="ARBA" id="ARBA00022833"/>
    </source>
</evidence>
<comment type="subunit">
    <text evidence="4">Homodimer.</text>
</comment>
<keyword evidence="5" id="KW-0479">Metal-binding</keyword>
<dbReference type="PANTHER" id="PTHR11749">
    <property type="entry name" value="RIBULOSE-5-PHOSPHATE-3-EPIMERASE"/>
    <property type="match status" value="1"/>
</dbReference>
<dbReference type="GO" id="GO:0006091">
    <property type="term" value="P:generation of precursor metabolites and energy"/>
    <property type="evidence" value="ECO:0007669"/>
    <property type="project" value="UniProtKB-ARBA"/>
</dbReference>
<evidence type="ECO:0000256" key="5">
    <source>
        <dbReference type="ARBA" id="ARBA00022723"/>
    </source>
</evidence>
<dbReference type="GO" id="GO:1901135">
    <property type="term" value="P:carbohydrate derivative metabolic process"/>
    <property type="evidence" value="ECO:0007669"/>
    <property type="project" value="UniProtKB-ARBA"/>
</dbReference>
<dbReference type="Pfam" id="PF00834">
    <property type="entry name" value="Ribul_P_3_epim"/>
    <property type="match status" value="1"/>
</dbReference>
<dbReference type="InterPro" id="IPR011060">
    <property type="entry name" value="RibuloseP-bd_barrel"/>
</dbReference>
<dbReference type="SUPFAM" id="SSF51366">
    <property type="entry name" value="Ribulose-phoshate binding barrel"/>
    <property type="match status" value="1"/>
</dbReference>
<evidence type="ECO:0000256" key="7">
    <source>
        <dbReference type="ARBA" id="ARBA00023004"/>
    </source>
</evidence>
<evidence type="ECO:0000313" key="11">
    <source>
        <dbReference type="EMBL" id="OGY83714.1"/>
    </source>
</evidence>
<comment type="cofactor">
    <cofactor evidence="2">
        <name>Zn(2+)</name>
        <dbReference type="ChEBI" id="CHEBI:29105"/>
    </cofactor>
</comment>
<keyword evidence="7" id="KW-0408">Iron</keyword>
<dbReference type="Gene3D" id="3.20.20.70">
    <property type="entry name" value="Aldolase class I"/>
    <property type="match status" value="1"/>
</dbReference>
<dbReference type="GO" id="GO:0046872">
    <property type="term" value="F:metal ion binding"/>
    <property type="evidence" value="ECO:0007669"/>
    <property type="project" value="UniProtKB-KW"/>
</dbReference>
<evidence type="ECO:0000256" key="9">
    <source>
        <dbReference type="ARBA" id="ARBA00023235"/>
    </source>
</evidence>
<evidence type="ECO:0000256" key="1">
    <source>
        <dbReference type="ARBA" id="ARBA00001936"/>
    </source>
</evidence>
<proteinExistence type="predicted"/>
<dbReference type="FunFam" id="3.20.20.70:FF:000191">
    <property type="entry name" value="ribulose-phosphate 3-epimerase isoform X2"/>
    <property type="match status" value="1"/>
</dbReference>
<keyword evidence="8" id="KW-0464">Manganese</keyword>
<dbReference type="GO" id="GO:0046496">
    <property type="term" value="P:nicotinamide nucleotide metabolic process"/>
    <property type="evidence" value="ECO:0007669"/>
    <property type="project" value="UniProtKB-ARBA"/>
</dbReference>
<name>A0A1G2B3H0_9BACT</name>
<sequence length="207" mass="22776">MVKIIPGILEQDFSVIQQKVSLVKPYVDMVHLDIMDGDFVPQTTFRDPAQIATLDIRLGVHLMVAHPEFSVKKWATLANVDRVFVHEEAVTNLDEVVKQVRSEGKKVGLSINPETSVIGVKEHIHMVDMIMIMGVEPGQSGQEMLPDTFEKVREAKKYFEKVLVVVDGGVTMANKKRLVASGADELVANSAIFDAPDIKAAIEALAA</sequence>
<dbReference type="STRING" id="1798542.A3F54_05005"/>
<comment type="cofactor">
    <cofactor evidence="3">
        <name>Fe(2+)</name>
        <dbReference type="ChEBI" id="CHEBI:29033"/>
    </cofactor>
</comment>
<dbReference type="Proteomes" id="UP000176952">
    <property type="component" value="Unassembled WGS sequence"/>
</dbReference>
<dbReference type="GO" id="GO:0005975">
    <property type="term" value="P:carbohydrate metabolic process"/>
    <property type="evidence" value="ECO:0007669"/>
    <property type="project" value="InterPro"/>
</dbReference>
<keyword evidence="6" id="KW-0862">Zinc</keyword>
<keyword evidence="10" id="KW-0119">Carbohydrate metabolism</keyword>
<organism evidence="11 12">
    <name type="scientific">Candidatus Kerfeldbacteria bacterium RIFCSPHIGHO2_12_FULL_48_17</name>
    <dbReference type="NCBI Taxonomy" id="1798542"/>
    <lineage>
        <taxon>Bacteria</taxon>
        <taxon>Candidatus Kerfeldiibacteriota</taxon>
    </lineage>
</organism>
<evidence type="ECO:0000256" key="8">
    <source>
        <dbReference type="ARBA" id="ARBA00023211"/>
    </source>
</evidence>
<evidence type="ECO:0000313" key="12">
    <source>
        <dbReference type="Proteomes" id="UP000176952"/>
    </source>
</evidence>
<dbReference type="GO" id="GO:0016857">
    <property type="term" value="F:racemase and epimerase activity, acting on carbohydrates and derivatives"/>
    <property type="evidence" value="ECO:0007669"/>
    <property type="project" value="InterPro"/>
</dbReference>
<dbReference type="EMBL" id="MHKD01000019">
    <property type="protein sequence ID" value="OGY83714.1"/>
    <property type="molecule type" value="Genomic_DNA"/>
</dbReference>
<evidence type="ECO:0000256" key="2">
    <source>
        <dbReference type="ARBA" id="ARBA00001947"/>
    </source>
</evidence>
<evidence type="ECO:0000256" key="4">
    <source>
        <dbReference type="ARBA" id="ARBA00011738"/>
    </source>
</evidence>
<evidence type="ECO:0008006" key="13">
    <source>
        <dbReference type="Google" id="ProtNLM"/>
    </source>
</evidence>
<keyword evidence="9" id="KW-0413">Isomerase</keyword>
<dbReference type="InterPro" id="IPR013785">
    <property type="entry name" value="Aldolase_TIM"/>
</dbReference>
<gene>
    <name evidence="11" type="ORF">A3F54_05005</name>
</gene>
<comment type="caution">
    <text evidence="11">The sequence shown here is derived from an EMBL/GenBank/DDBJ whole genome shotgun (WGS) entry which is preliminary data.</text>
</comment>